<dbReference type="GO" id="GO:0005829">
    <property type="term" value="C:cytosol"/>
    <property type="evidence" value="ECO:0007669"/>
    <property type="project" value="TreeGrafter"/>
</dbReference>
<evidence type="ECO:0000256" key="6">
    <source>
        <dbReference type="ARBA" id="ARBA00023239"/>
    </source>
</evidence>
<comment type="caution">
    <text evidence="7">The sequence shown here is derived from an EMBL/GenBank/DDBJ whole genome shotgun (WGS) entry which is preliminary data.</text>
</comment>
<dbReference type="NCBIfam" id="TIGR00033">
    <property type="entry name" value="aroC"/>
    <property type="match status" value="1"/>
</dbReference>
<evidence type="ECO:0000256" key="1">
    <source>
        <dbReference type="ARBA" id="ARBA00005044"/>
    </source>
</evidence>
<evidence type="ECO:0000256" key="3">
    <source>
        <dbReference type="ARBA" id="ARBA00013036"/>
    </source>
</evidence>
<dbReference type="AlphaFoldDB" id="K1SXI3"/>
<dbReference type="EC" id="4.2.3.5" evidence="3"/>
<comment type="pathway">
    <text evidence="1">Metabolic intermediate biosynthesis; chorismate biosynthesis; chorismate from D-erythrose 4-phosphate and phosphoenolpyruvate: step 7/7.</text>
</comment>
<dbReference type="PANTHER" id="PTHR21085:SF0">
    <property type="entry name" value="CHORISMATE SYNTHASE"/>
    <property type="match status" value="1"/>
</dbReference>
<dbReference type="EMBL" id="AJWY01006974">
    <property type="protein sequence ID" value="EKC65352.1"/>
    <property type="molecule type" value="Genomic_DNA"/>
</dbReference>
<dbReference type="GO" id="GO:0008652">
    <property type="term" value="P:amino acid biosynthetic process"/>
    <property type="evidence" value="ECO:0007669"/>
    <property type="project" value="UniProtKB-KW"/>
</dbReference>
<dbReference type="SUPFAM" id="SSF103263">
    <property type="entry name" value="Chorismate synthase, AroC"/>
    <property type="match status" value="1"/>
</dbReference>
<keyword evidence="5" id="KW-0057">Aromatic amino acid biosynthesis</keyword>
<accession>K1SXI3</accession>
<proteinExistence type="inferred from homology"/>
<keyword evidence="6 7" id="KW-0456">Lyase</keyword>
<gene>
    <name evidence="7" type="ORF">LEA_10371</name>
</gene>
<dbReference type="Pfam" id="PF01264">
    <property type="entry name" value="Chorismate_synt"/>
    <property type="match status" value="1"/>
</dbReference>
<protein>
    <recommendedName>
        <fullName evidence="3">chorismate synthase</fullName>
        <ecNumber evidence="3">4.2.3.5</ecNumber>
    </recommendedName>
</protein>
<dbReference type="GO" id="GO:0009423">
    <property type="term" value="P:chorismate biosynthetic process"/>
    <property type="evidence" value="ECO:0007669"/>
    <property type="project" value="TreeGrafter"/>
</dbReference>
<evidence type="ECO:0000256" key="2">
    <source>
        <dbReference type="ARBA" id="ARBA00008014"/>
    </source>
</evidence>
<evidence type="ECO:0000256" key="5">
    <source>
        <dbReference type="ARBA" id="ARBA00023141"/>
    </source>
</evidence>
<evidence type="ECO:0000313" key="7">
    <source>
        <dbReference type="EMBL" id="EKC65352.1"/>
    </source>
</evidence>
<evidence type="ECO:0000256" key="4">
    <source>
        <dbReference type="ARBA" id="ARBA00022605"/>
    </source>
</evidence>
<reference evidence="7" key="1">
    <citation type="journal article" date="2013" name="Environ. Microbiol.">
        <title>Microbiota from the distal guts of lean and obese adolescents exhibit partial functional redundancy besides clear differences in community structure.</title>
        <authorList>
            <person name="Ferrer M."/>
            <person name="Ruiz A."/>
            <person name="Lanza F."/>
            <person name="Haange S.B."/>
            <person name="Oberbach A."/>
            <person name="Till H."/>
            <person name="Bargiela R."/>
            <person name="Campoy C."/>
            <person name="Segura M.T."/>
            <person name="Richter M."/>
            <person name="von Bergen M."/>
            <person name="Seifert J."/>
            <person name="Suarez A."/>
        </authorList>
    </citation>
    <scope>NUCLEOTIDE SEQUENCE</scope>
</reference>
<keyword evidence="4" id="KW-0028">Amino-acid biosynthesis</keyword>
<dbReference type="InterPro" id="IPR000453">
    <property type="entry name" value="Chorismate_synth"/>
</dbReference>
<dbReference type="GO" id="GO:0004107">
    <property type="term" value="F:chorismate synthase activity"/>
    <property type="evidence" value="ECO:0007669"/>
    <property type="project" value="UniProtKB-EC"/>
</dbReference>
<dbReference type="GO" id="GO:0009073">
    <property type="term" value="P:aromatic amino acid family biosynthetic process"/>
    <property type="evidence" value="ECO:0007669"/>
    <property type="project" value="UniProtKB-KW"/>
</dbReference>
<organism evidence="7">
    <name type="scientific">human gut metagenome</name>
    <dbReference type="NCBI Taxonomy" id="408170"/>
    <lineage>
        <taxon>unclassified sequences</taxon>
        <taxon>metagenomes</taxon>
        <taxon>organismal metagenomes</taxon>
    </lineage>
</organism>
<dbReference type="Gene3D" id="3.60.150.10">
    <property type="entry name" value="Chorismate synthase AroC"/>
    <property type="match status" value="1"/>
</dbReference>
<dbReference type="PANTHER" id="PTHR21085">
    <property type="entry name" value="CHORISMATE SYNTHASE"/>
    <property type="match status" value="1"/>
</dbReference>
<dbReference type="GO" id="GO:0010181">
    <property type="term" value="F:FMN binding"/>
    <property type="evidence" value="ECO:0007669"/>
    <property type="project" value="TreeGrafter"/>
</dbReference>
<dbReference type="InterPro" id="IPR035904">
    <property type="entry name" value="Chorismate_synth_AroC_sf"/>
</dbReference>
<feature type="non-terminal residue" evidence="7">
    <location>
        <position position="1"/>
    </location>
</feature>
<name>K1SXI3_9ZZZZ</name>
<comment type="similarity">
    <text evidence="2">Belongs to the chorismate synthase family.</text>
</comment>
<sequence>INDAAGEKMKAEIEKARLDADSVGGIIECAVTGVKAGFGEPMFEGIENRLAAAVFGIPAVKGIEFGRGFSSALLRGSENNDEFIVSDGTVRTETNNHGGILGGITSGMPIVFRVAIKPTPSIGKPQRSVNLETMEEEELLIKGRHDPCIVPRAVPAVEAVTAVTMLDIVL</sequence>